<evidence type="ECO:0000256" key="1">
    <source>
        <dbReference type="ARBA" id="ARBA00004127"/>
    </source>
</evidence>
<dbReference type="InterPro" id="IPR006068">
    <property type="entry name" value="ATPase_P-typ_cation-transptr_C"/>
</dbReference>
<keyword evidence="10 11" id="KW-0472">Membrane</keyword>
<proteinExistence type="inferred from homology"/>
<dbReference type="Gene3D" id="2.70.150.10">
    <property type="entry name" value="Calcium-transporting ATPase, cytoplasmic transduction domain A"/>
    <property type="match status" value="1"/>
</dbReference>
<evidence type="ECO:0000313" key="14">
    <source>
        <dbReference type="Proteomes" id="UP000003250"/>
    </source>
</evidence>
<dbReference type="GO" id="GO:0005391">
    <property type="term" value="F:P-type sodium:potassium-exchanging transporter activity"/>
    <property type="evidence" value="ECO:0007669"/>
    <property type="project" value="TreeGrafter"/>
</dbReference>
<name>H0I2S6_9HYPH</name>
<keyword evidence="5" id="KW-0547">Nucleotide-binding</keyword>
<evidence type="ECO:0000256" key="2">
    <source>
        <dbReference type="ARBA" id="ARBA00005675"/>
    </source>
</evidence>
<keyword evidence="8" id="KW-1278">Translocase</keyword>
<feature type="transmembrane region" description="Helical" evidence="11">
    <location>
        <begin position="56"/>
        <end position="75"/>
    </location>
</feature>
<evidence type="ECO:0000256" key="11">
    <source>
        <dbReference type="SAM" id="Phobius"/>
    </source>
</evidence>
<evidence type="ECO:0000256" key="5">
    <source>
        <dbReference type="ARBA" id="ARBA00022741"/>
    </source>
</evidence>
<dbReference type="GO" id="GO:1902600">
    <property type="term" value="P:proton transmembrane transport"/>
    <property type="evidence" value="ECO:0007669"/>
    <property type="project" value="TreeGrafter"/>
</dbReference>
<evidence type="ECO:0000256" key="7">
    <source>
        <dbReference type="ARBA" id="ARBA00022842"/>
    </source>
</evidence>
<keyword evidence="7" id="KW-0460">Magnesium</keyword>
<evidence type="ECO:0000313" key="13">
    <source>
        <dbReference type="EMBL" id="EHK52700.1"/>
    </source>
</evidence>
<evidence type="ECO:0000256" key="6">
    <source>
        <dbReference type="ARBA" id="ARBA00022840"/>
    </source>
</evidence>
<keyword evidence="4 11" id="KW-0812">Transmembrane</keyword>
<dbReference type="PANTHER" id="PTHR43294:SF20">
    <property type="entry name" value="P-TYPE ATPASE"/>
    <property type="match status" value="1"/>
</dbReference>
<dbReference type="SUPFAM" id="SSF56784">
    <property type="entry name" value="HAD-like"/>
    <property type="match status" value="1"/>
</dbReference>
<dbReference type="FunFam" id="2.70.150.10:FF:000160">
    <property type="entry name" value="Sarcoplasmic/endoplasmic reticulum calcium ATPase 1"/>
    <property type="match status" value="1"/>
</dbReference>
<dbReference type="PANTHER" id="PTHR43294">
    <property type="entry name" value="SODIUM/POTASSIUM-TRANSPORTING ATPASE SUBUNIT ALPHA"/>
    <property type="match status" value="1"/>
</dbReference>
<dbReference type="RefSeq" id="WP_008840333.1">
    <property type="nucleotide sequence ID" value="NZ_AHAM01000306.1"/>
</dbReference>
<dbReference type="EMBL" id="AHAM01000306">
    <property type="protein sequence ID" value="EHK52700.1"/>
    <property type="molecule type" value="Genomic_DNA"/>
</dbReference>
<keyword evidence="14" id="KW-1185">Reference proteome</keyword>
<dbReference type="SMART" id="SM00831">
    <property type="entry name" value="Cation_ATPase_N"/>
    <property type="match status" value="1"/>
</dbReference>
<dbReference type="InterPro" id="IPR001757">
    <property type="entry name" value="P_typ_ATPase"/>
</dbReference>
<comment type="similarity">
    <text evidence="2">Belongs to the cation transport ATPase (P-type) (TC 3.A.3) family. Type IIA subfamily.</text>
</comment>
<dbReference type="Pfam" id="PF00689">
    <property type="entry name" value="Cation_ATPase_C"/>
    <property type="match status" value="1"/>
</dbReference>
<dbReference type="GO" id="GO:0005524">
    <property type="term" value="F:ATP binding"/>
    <property type="evidence" value="ECO:0007669"/>
    <property type="project" value="UniProtKB-KW"/>
</dbReference>
<dbReference type="PRINTS" id="PR00119">
    <property type="entry name" value="CATATPASE"/>
</dbReference>
<sequence>MLLTPTDPHSQPTERCLVAVESVLGGLTSTEAERRLAQHGPNRLPKAHSRGPVRRFVAQFHNVLIYVLIAAAVVTGALQHWVDTGVILAVVLANAVIGFIQEGKAEAAMAAIRGMLAPRAAVLRDGARLSVDGADLVPGDIVLLEAGDKVPADLRVLEARGLAAQEAILTGESVPVEKTVDPVAPDAALGDRRSMLWSGTLITQGTARGLVVATGAATEIGRIGGLLAGVEQLKTPLVAQMDHFARWLSLLILLFAGLLLAYGYYVRHYEFSELFIAVVGVAVAAIPEGLPAVMTIALAIGVQAMARRNAIIRRLPAIEAIGSVSVICTDKTGTLTRNEMVVAAAETPEGVFEISGEGYAPEGEITPAGSLEDLARAAALCNDAELRLRDGHWTVEGDPMEGALLAFAGKVMKDPRTGARRLDAIPFDARHRYMAVLTEGPEGRVTSVKGAPERVLRMCRDIDLKHWHDRAEALARRGLRVLALAETTEASGKIDANSLEGQLVFLGLVGLIDPPRPEAIAAVAECRAAGIRVKMITGDHAGTAAAIAAQVGLANPGRVLTGAELDKLDDAQLALEVASVDVFARTSPEHKLRLVTALQANGLSVAMTGDGVNDAPALKRADAGIAMGLKGSEAAKEAADLVLADDNFASIAAAVREGRTVYDNLKKVISWTLPTNAGESMVVILALLAGFALPITAIQILWINLITGITLGIALAFEPTETGTMARPPRRRDASILSGELVWHVALVALLFLAAVFGIFTYAIDRGYPLELAQTMAMNTLVVLEIFHLFFIRNIHGTSLTWAAARGTKIVWAVVVAITAAQFAVTYFIPAQAILGTRAVPLWDGILIVGVGVAFFAVIEIEKQIRLGLSQ</sequence>
<accession>H0I2S6</accession>
<feature type="transmembrane region" description="Helical" evidence="11">
    <location>
        <begin position="841"/>
        <end position="861"/>
    </location>
</feature>
<keyword evidence="6" id="KW-0067">ATP-binding</keyword>
<dbReference type="SFLD" id="SFLDS00003">
    <property type="entry name" value="Haloacid_Dehalogenase"/>
    <property type="match status" value="1"/>
</dbReference>
<evidence type="ECO:0000256" key="10">
    <source>
        <dbReference type="ARBA" id="ARBA00023136"/>
    </source>
</evidence>
<comment type="subcellular location">
    <subcellularLocation>
        <location evidence="1">Endomembrane system</location>
        <topology evidence="1">Multi-pass membrane protein</topology>
    </subcellularLocation>
</comment>
<dbReference type="GO" id="GO:0016887">
    <property type="term" value="F:ATP hydrolysis activity"/>
    <property type="evidence" value="ECO:0007669"/>
    <property type="project" value="InterPro"/>
</dbReference>
<feature type="transmembrane region" description="Helical" evidence="11">
    <location>
        <begin position="81"/>
        <end position="100"/>
    </location>
</feature>
<dbReference type="InterPro" id="IPR018303">
    <property type="entry name" value="ATPase_P-typ_P_site"/>
</dbReference>
<dbReference type="SFLD" id="SFLDG00002">
    <property type="entry name" value="C1.7:_P-type_atpase_like"/>
    <property type="match status" value="1"/>
</dbReference>
<dbReference type="Gene3D" id="1.20.1110.10">
    <property type="entry name" value="Calcium-transporting ATPase, transmembrane domain"/>
    <property type="match status" value="1"/>
</dbReference>
<dbReference type="AlphaFoldDB" id="H0I2S6"/>
<dbReference type="Pfam" id="PF08282">
    <property type="entry name" value="Hydrolase_3"/>
    <property type="match status" value="1"/>
</dbReference>
<keyword evidence="3" id="KW-0597">Phosphoprotein</keyword>
<evidence type="ECO:0000259" key="12">
    <source>
        <dbReference type="SMART" id="SM00831"/>
    </source>
</evidence>
<dbReference type="InterPro" id="IPR050510">
    <property type="entry name" value="Cation_transp_ATPase_P-type"/>
</dbReference>
<evidence type="ECO:0000256" key="3">
    <source>
        <dbReference type="ARBA" id="ARBA00022553"/>
    </source>
</evidence>
<feature type="transmembrane region" description="Helical" evidence="11">
    <location>
        <begin position="244"/>
        <end position="262"/>
    </location>
</feature>
<dbReference type="PRINTS" id="PR00120">
    <property type="entry name" value="HATPASE"/>
</dbReference>
<dbReference type="SUPFAM" id="SSF81653">
    <property type="entry name" value="Calcium ATPase, transduction domain A"/>
    <property type="match status" value="1"/>
</dbReference>
<feature type="domain" description="Cation-transporting P-type ATPase N-terminal" evidence="12">
    <location>
        <begin position="7"/>
        <end position="80"/>
    </location>
</feature>
<dbReference type="Gene3D" id="3.40.1110.10">
    <property type="entry name" value="Calcium-transporting ATPase, cytoplasmic domain N"/>
    <property type="match status" value="1"/>
</dbReference>
<organism evidence="13 14">
    <name type="scientific">Mesorhizobium alhagi CCNWXJ12-2</name>
    <dbReference type="NCBI Taxonomy" id="1107882"/>
    <lineage>
        <taxon>Bacteria</taxon>
        <taxon>Pseudomonadati</taxon>
        <taxon>Pseudomonadota</taxon>
        <taxon>Alphaproteobacteria</taxon>
        <taxon>Hyphomicrobiales</taxon>
        <taxon>Phyllobacteriaceae</taxon>
        <taxon>Allomesorhizobium</taxon>
    </lineage>
</organism>
<feature type="transmembrane region" description="Helical" evidence="11">
    <location>
        <begin position="776"/>
        <end position="795"/>
    </location>
</feature>
<dbReference type="GO" id="GO:0030007">
    <property type="term" value="P:intracellular potassium ion homeostasis"/>
    <property type="evidence" value="ECO:0007669"/>
    <property type="project" value="TreeGrafter"/>
</dbReference>
<dbReference type="OrthoDB" id="391538at2"/>
<dbReference type="InterPro" id="IPR023298">
    <property type="entry name" value="ATPase_P-typ_TM_dom_sf"/>
</dbReference>
<reference evidence="13 14" key="1">
    <citation type="journal article" date="2012" name="J. Bacteriol.">
        <title>Draft Genome Sequence of Mesorhizobium alhagi CCNWXJ12-2T, a Novel Salt-Resistant Species Isolated from the Desert of Northwestern China.</title>
        <authorList>
            <person name="Zhou M."/>
            <person name="Chen W."/>
            <person name="Chen H."/>
            <person name="Wei G."/>
        </authorList>
    </citation>
    <scope>NUCLEOTIDE SEQUENCE [LARGE SCALE GENOMIC DNA]</scope>
    <source>
        <strain evidence="13 14">CCNWXJ12-2</strain>
    </source>
</reference>
<evidence type="ECO:0000256" key="9">
    <source>
        <dbReference type="ARBA" id="ARBA00022989"/>
    </source>
</evidence>
<dbReference type="Pfam" id="PF00122">
    <property type="entry name" value="E1-E2_ATPase"/>
    <property type="match status" value="1"/>
</dbReference>
<dbReference type="SUPFAM" id="SSF81660">
    <property type="entry name" value="Metal cation-transporting ATPase, ATP-binding domain N"/>
    <property type="match status" value="1"/>
</dbReference>
<feature type="transmembrane region" description="Helical" evidence="11">
    <location>
        <begin position="701"/>
        <end position="720"/>
    </location>
</feature>
<dbReference type="PROSITE" id="PS00154">
    <property type="entry name" value="ATPASE_E1_E2"/>
    <property type="match status" value="1"/>
</dbReference>
<dbReference type="Proteomes" id="UP000003250">
    <property type="component" value="Unassembled WGS sequence"/>
</dbReference>
<dbReference type="InterPro" id="IPR008250">
    <property type="entry name" value="ATPase_P-typ_transduc_dom_A_sf"/>
</dbReference>
<dbReference type="NCBIfam" id="TIGR01494">
    <property type="entry name" value="ATPase_P-type"/>
    <property type="match status" value="3"/>
</dbReference>
<dbReference type="SUPFAM" id="SSF81665">
    <property type="entry name" value="Calcium ATPase, transmembrane domain M"/>
    <property type="match status" value="1"/>
</dbReference>
<dbReference type="InterPro" id="IPR059000">
    <property type="entry name" value="ATPase_P-type_domA"/>
</dbReference>
<evidence type="ECO:0000256" key="4">
    <source>
        <dbReference type="ARBA" id="ARBA00022692"/>
    </source>
</evidence>
<dbReference type="InterPro" id="IPR004014">
    <property type="entry name" value="ATPase_P-typ_cation-transptr_N"/>
</dbReference>
<dbReference type="GO" id="GO:0005886">
    <property type="term" value="C:plasma membrane"/>
    <property type="evidence" value="ECO:0007669"/>
    <property type="project" value="TreeGrafter"/>
</dbReference>
<feature type="transmembrane region" description="Helical" evidence="11">
    <location>
        <begin position="741"/>
        <end position="764"/>
    </location>
</feature>
<dbReference type="Gene3D" id="3.40.50.1000">
    <property type="entry name" value="HAD superfamily/HAD-like"/>
    <property type="match status" value="1"/>
</dbReference>
<dbReference type="PATRIC" id="fig|1107882.3.peg.6549"/>
<gene>
    <name evidence="13" type="ORF">MAXJ12_33909</name>
</gene>
<dbReference type="GO" id="GO:0036376">
    <property type="term" value="P:sodium ion export across plasma membrane"/>
    <property type="evidence" value="ECO:0007669"/>
    <property type="project" value="TreeGrafter"/>
</dbReference>
<keyword evidence="9 11" id="KW-1133">Transmembrane helix</keyword>
<dbReference type="InterPro" id="IPR023214">
    <property type="entry name" value="HAD_sf"/>
</dbReference>
<dbReference type="Pfam" id="PF13246">
    <property type="entry name" value="Cation_ATPase"/>
    <property type="match status" value="1"/>
</dbReference>
<dbReference type="SFLD" id="SFLDF00027">
    <property type="entry name" value="p-type_atpase"/>
    <property type="match status" value="1"/>
</dbReference>
<feature type="transmembrane region" description="Helical" evidence="11">
    <location>
        <begin position="807"/>
        <end position="829"/>
    </location>
</feature>
<feature type="transmembrane region" description="Helical" evidence="11">
    <location>
        <begin position="274"/>
        <end position="304"/>
    </location>
</feature>
<evidence type="ECO:0000256" key="8">
    <source>
        <dbReference type="ARBA" id="ARBA00022967"/>
    </source>
</evidence>
<dbReference type="Pfam" id="PF00690">
    <property type="entry name" value="Cation_ATPase_N"/>
    <property type="match status" value="1"/>
</dbReference>
<dbReference type="InterPro" id="IPR036412">
    <property type="entry name" value="HAD-like_sf"/>
</dbReference>
<protein>
    <submittedName>
        <fullName evidence="13">H+ transporting ATPase, proton pump</fullName>
    </submittedName>
</protein>
<dbReference type="GO" id="GO:1990573">
    <property type="term" value="P:potassium ion import across plasma membrane"/>
    <property type="evidence" value="ECO:0007669"/>
    <property type="project" value="TreeGrafter"/>
</dbReference>
<dbReference type="InterPro" id="IPR023299">
    <property type="entry name" value="ATPase_P-typ_cyto_dom_N"/>
</dbReference>
<dbReference type="InterPro" id="IPR044492">
    <property type="entry name" value="P_typ_ATPase_HD_dom"/>
</dbReference>
<dbReference type="GO" id="GO:0012505">
    <property type="term" value="C:endomembrane system"/>
    <property type="evidence" value="ECO:0007669"/>
    <property type="project" value="UniProtKB-SubCell"/>
</dbReference>
<feature type="transmembrane region" description="Helical" evidence="11">
    <location>
        <begin position="676"/>
        <end position="695"/>
    </location>
</feature>
<dbReference type="GO" id="GO:0006883">
    <property type="term" value="P:intracellular sodium ion homeostasis"/>
    <property type="evidence" value="ECO:0007669"/>
    <property type="project" value="TreeGrafter"/>
</dbReference>